<reference evidence="1" key="2">
    <citation type="submission" date="2022-01" db="EMBL/GenBank/DDBJ databases">
        <authorList>
            <person name="Yamashiro T."/>
            <person name="Shiraishi A."/>
            <person name="Satake H."/>
            <person name="Nakayama K."/>
        </authorList>
    </citation>
    <scope>NUCLEOTIDE SEQUENCE</scope>
</reference>
<sequence>MAELYCETTSLLSKVDADLTSESLSVSSTGFLRAKSKKVKQKMLAHTREQDAEMKAFNEIKATLGWRVVCAWIGDDLCGDGDLPTMSHASYKVIIESFLNCCCNSVLGKSDPQTEPVVKKMFLIATARLKPDFEQQLIAVSRGRESLGECVEAWRCFMSLFCNFKEDLESQDHTNRMQSITMSHGGLLKLYLWCCEEFTTGHFGTRCCRHFSKLE</sequence>
<keyword evidence="2" id="KW-1185">Reference proteome</keyword>
<evidence type="ECO:0000313" key="2">
    <source>
        <dbReference type="Proteomes" id="UP001151760"/>
    </source>
</evidence>
<name>A0ABQ4YCB0_9ASTR</name>
<evidence type="ECO:0000313" key="1">
    <source>
        <dbReference type="EMBL" id="GJS75032.1"/>
    </source>
</evidence>
<accession>A0ABQ4YCB0</accession>
<proteinExistence type="predicted"/>
<reference evidence="1" key="1">
    <citation type="journal article" date="2022" name="Int. J. Mol. Sci.">
        <title>Draft Genome of Tanacetum Coccineum: Genomic Comparison of Closely Related Tanacetum-Family Plants.</title>
        <authorList>
            <person name="Yamashiro T."/>
            <person name="Shiraishi A."/>
            <person name="Nakayama K."/>
            <person name="Satake H."/>
        </authorList>
    </citation>
    <scope>NUCLEOTIDE SEQUENCE</scope>
</reference>
<organism evidence="1 2">
    <name type="scientific">Tanacetum coccineum</name>
    <dbReference type="NCBI Taxonomy" id="301880"/>
    <lineage>
        <taxon>Eukaryota</taxon>
        <taxon>Viridiplantae</taxon>
        <taxon>Streptophyta</taxon>
        <taxon>Embryophyta</taxon>
        <taxon>Tracheophyta</taxon>
        <taxon>Spermatophyta</taxon>
        <taxon>Magnoliopsida</taxon>
        <taxon>eudicotyledons</taxon>
        <taxon>Gunneridae</taxon>
        <taxon>Pentapetalae</taxon>
        <taxon>asterids</taxon>
        <taxon>campanulids</taxon>
        <taxon>Asterales</taxon>
        <taxon>Asteraceae</taxon>
        <taxon>Asteroideae</taxon>
        <taxon>Anthemideae</taxon>
        <taxon>Anthemidinae</taxon>
        <taxon>Tanacetum</taxon>
    </lineage>
</organism>
<protein>
    <submittedName>
        <fullName evidence="1">Uncharacterized protein</fullName>
    </submittedName>
</protein>
<dbReference type="Proteomes" id="UP001151760">
    <property type="component" value="Unassembled WGS sequence"/>
</dbReference>
<gene>
    <name evidence="1" type="ORF">Tco_0724913</name>
</gene>
<comment type="caution">
    <text evidence="1">The sequence shown here is derived from an EMBL/GenBank/DDBJ whole genome shotgun (WGS) entry which is preliminary data.</text>
</comment>
<dbReference type="EMBL" id="BQNB010010274">
    <property type="protein sequence ID" value="GJS75032.1"/>
    <property type="molecule type" value="Genomic_DNA"/>
</dbReference>